<reference evidence="2 3" key="1">
    <citation type="submission" date="2011-02" db="EMBL/GenBank/DDBJ databases">
        <title>The Genome Sequence of Sphaeroforma arctica JP610.</title>
        <authorList>
            <consortium name="The Broad Institute Genome Sequencing Platform"/>
            <person name="Russ C."/>
            <person name="Cuomo C."/>
            <person name="Young S.K."/>
            <person name="Zeng Q."/>
            <person name="Gargeya S."/>
            <person name="Alvarado L."/>
            <person name="Berlin A."/>
            <person name="Chapman S.B."/>
            <person name="Chen Z."/>
            <person name="Freedman E."/>
            <person name="Gellesch M."/>
            <person name="Goldberg J."/>
            <person name="Griggs A."/>
            <person name="Gujja S."/>
            <person name="Heilman E."/>
            <person name="Heiman D."/>
            <person name="Howarth C."/>
            <person name="Mehta T."/>
            <person name="Neiman D."/>
            <person name="Pearson M."/>
            <person name="Roberts A."/>
            <person name="Saif S."/>
            <person name="Shea T."/>
            <person name="Shenoy N."/>
            <person name="Sisk P."/>
            <person name="Stolte C."/>
            <person name="Sykes S."/>
            <person name="White J."/>
            <person name="Yandava C."/>
            <person name="Burger G."/>
            <person name="Gray M.W."/>
            <person name="Holland P.W.H."/>
            <person name="King N."/>
            <person name="Lang F.B.F."/>
            <person name="Roger A.J."/>
            <person name="Ruiz-Trillo I."/>
            <person name="Haas B."/>
            <person name="Nusbaum C."/>
            <person name="Birren B."/>
        </authorList>
    </citation>
    <scope>NUCLEOTIDE SEQUENCE [LARGE SCALE GENOMIC DNA]</scope>
    <source>
        <strain evidence="2 3">JP610</strain>
    </source>
</reference>
<dbReference type="AlphaFoldDB" id="A0A0L0EZ25"/>
<evidence type="ECO:0000313" key="3">
    <source>
        <dbReference type="Proteomes" id="UP000054560"/>
    </source>
</evidence>
<dbReference type="Gene3D" id="1.10.287.160">
    <property type="entry name" value="HR1 repeat"/>
    <property type="match status" value="1"/>
</dbReference>
<proteinExistence type="predicted"/>
<dbReference type="RefSeq" id="XP_014143546.1">
    <property type="nucleotide sequence ID" value="XM_014288071.1"/>
</dbReference>
<organism evidence="2 3">
    <name type="scientific">Sphaeroforma arctica JP610</name>
    <dbReference type="NCBI Taxonomy" id="667725"/>
    <lineage>
        <taxon>Eukaryota</taxon>
        <taxon>Ichthyosporea</taxon>
        <taxon>Ichthyophonida</taxon>
        <taxon>Sphaeroforma</taxon>
    </lineage>
</organism>
<evidence type="ECO:0000256" key="1">
    <source>
        <dbReference type="SAM" id="Coils"/>
    </source>
</evidence>
<feature type="coiled-coil region" evidence="1">
    <location>
        <begin position="55"/>
        <end position="82"/>
    </location>
</feature>
<gene>
    <name evidence="2" type="ORF">SARC_17842</name>
</gene>
<dbReference type="GeneID" id="25918346"/>
<keyword evidence="3" id="KW-1185">Reference proteome</keyword>
<keyword evidence="1" id="KW-0175">Coiled coil</keyword>
<protein>
    <submittedName>
        <fullName evidence="2">Uncharacterized protein</fullName>
    </submittedName>
</protein>
<sequence>MPQRISIEEQIEALERDLAAEVQRRTGFEKAKLAYDGKNSTVTVSSTNSVTSEAYQVANDNLKESRLKIRQLTNKIDELQKAD</sequence>
<accession>A0A0L0EZ25</accession>
<dbReference type="EMBL" id="KQ253960">
    <property type="protein sequence ID" value="KNC69644.1"/>
    <property type="molecule type" value="Genomic_DNA"/>
</dbReference>
<name>A0A0L0EZ25_9EUKA</name>
<dbReference type="Proteomes" id="UP000054560">
    <property type="component" value="Unassembled WGS sequence"/>
</dbReference>
<evidence type="ECO:0000313" key="2">
    <source>
        <dbReference type="EMBL" id="KNC69644.1"/>
    </source>
</evidence>
<feature type="non-terminal residue" evidence="2">
    <location>
        <position position="83"/>
    </location>
</feature>